<accession>A0A8S1N183</accession>
<gene>
    <name evidence="1" type="ORF">PPRIM_AZ9-3.1.T0760111</name>
</gene>
<protein>
    <submittedName>
        <fullName evidence="1">Uncharacterized protein</fullName>
    </submittedName>
</protein>
<evidence type="ECO:0000313" key="1">
    <source>
        <dbReference type="EMBL" id="CAD8086310.1"/>
    </source>
</evidence>
<dbReference type="OMA" id="HRYQIAN"/>
<dbReference type="AlphaFoldDB" id="A0A8S1N183"/>
<organism evidence="1 2">
    <name type="scientific">Paramecium primaurelia</name>
    <dbReference type="NCBI Taxonomy" id="5886"/>
    <lineage>
        <taxon>Eukaryota</taxon>
        <taxon>Sar</taxon>
        <taxon>Alveolata</taxon>
        <taxon>Ciliophora</taxon>
        <taxon>Intramacronucleata</taxon>
        <taxon>Oligohymenophorea</taxon>
        <taxon>Peniculida</taxon>
        <taxon>Parameciidae</taxon>
        <taxon>Paramecium</taxon>
    </lineage>
</organism>
<name>A0A8S1N183_PARPR</name>
<dbReference type="EMBL" id="CAJJDM010000079">
    <property type="protein sequence ID" value="CAD8086310.1"/>
    <property type="molecule type" value="Genomic_DNA"/>
</dbReference>
<sequence length="595" mass="71325">MIKRLLPLSKQIISTVKLSTNMVYIQKIQIPNQQNINKSLYNFCQNNNISIKEINDHIDSIQQQIKAHYDSEEVFNNQLQVVQYLEDNLQNCYDNYLDYYYIQEILILHRYQIANYAFINPQNPLNNALTQKLINNDFNKYIDKIKQNKYLEPENLEYLKIKLKAASIMCSMINYGMEADINQLHDWMNDYLDQLEIHDQICSEILSKYDFLTTDKMKFIDLNDIHINFFFFIAQIHRKRNLMDEFERFFDQGIQELESRADQILKMPEGQFDLHLILNNLFQLFANLKSAEDIQTEIKNNLVLKLIDLFSTYWKDDCFLDFMVSFADYLVSQDLFEKAAELLKEAYDYKADIVSEVMLFLLYANIYQCKKLGFLKEIDMNNFLAQIEKLNNIDFEDMIIYVFYFHKNIFNEILETKNLEKIKEQFDKVIFYIQEMSRVMKNNKLEAQLPFFDWIDSVMTNNLLKNNDYYILAIYNTLNLFKDIELIQDRQNLERDFYLIVLSFCLKDQINLDSQSKVNNVKAFAMKYINNQEMQDIALNKLLLLNFKLIDDGYQKECIEIIDQLIIMIPKENDKIYKFVQQFQNQKNQILLKKL</sequence>
<comment type="caution">
    <text evidence="1">The sequence shown here is derived from an EMBL/GenBank/DDBJ whole genome shotgun (WGS) entry which is preliminary data.</text>
</comment>
<reference evidence="1" key="1">
    <citation type="submission" date="2021-01" db="EMBL/GenBank/DDBJ databases">
        <authorList>
            <consortium name="Genoscope - CEA"/>
            <person name="William W."/>
        </authorList>
    </citation>
    <scope>NUCLEOTIDE SEQUENCE</scope>
</reference>
<proteinExistence type="predicted"/>
<evidence type="ECO:0000313" key="2">
    <source>
        <dbReference type="Proteomes" id="UP000688137"/>
    </source>
</evidence>
<dbReference type="Proteomes" id="UP000688137">
    <property type="component" value="Unassembled WGS sequence"/>
</dbReference>
<keyword evidence="2" id="KW-1185">Reference proteome</keyword>